<evidence type="ECO:0000313" key="2">
    <source>
        <dbReference type="EMBL" id="TKA77984.1"/>
    </source>
</evidence>
<keyword evidence="3" id="KW-1185">Reference proteome</keyword>
<dbReference type="Proteomes" id="UP000308768">
    <property type="component" value="Unassembled WGS sequence"/>
</dbReference>
<accession>A0A4U0XL50</accession>
<proteinExistence type="predicted"/>
<feature type="region of interest" description="Disordered" evidence="1">
    <location>
        <begin position="54"/>
        <end position="77"/>
    </location>
</feature>
<evidence type="ECO:0000256" key="1">
    <source>
        <dbReference type="SAM" id="MobiDB-lite"/>
    </source>
</evidence>
<gene>
    <name evidence="2" type="ORF">B0A49_02512</name>
</gene>
<comment type="caution">
    <text evidence="2">The sequence shown here is derived from an EMBL/GenBank/DDBJ whole genome shotgun (WGS) entry which is preliminary data.</text>
</comment>
<feature type="compositionally biased region" description="Acidic residues" evidence="1">
    <location>
        <begin position="110"/>
        <end position="120"/>
    </location>
</feature>
<feature type="compositionally biased region" description="Low complexity" evidence="1">
    <location>
        <begin position="26"/>
        <end position="40"/>
    </location>
</feature>
<name>A0A4U0XL50_9PEZI</name>
<dbReference type="OrthoDB" id="407617at2759"/>
<dbReference type="AlphaFoldDB" id="A0A4U0XL50"/>
<feature type="region of interest" description="Disordered" evidence="1">
    <location>
        <begin position="1"/>
        <end position="41"/>
    </location>
</feature>
<protein>
    <submittedName>
        <fullName evidence="2">Uncharacterized protein</fullName>
    </submittedName>
</protein>
<feature type="compositionally biased region" description="Low complexity" evidence="1">
    <location>
        <begin position="67"/>
        <end position="77"/>
    </location>
</feature>
<evidence type="ECO:0000313" key="3">
    <source>
        <dbReference type="Proteomes" id="UP000308768"/>
    </source>
</evidence>
<organism evidence="2 3">
    <name type="scientific">Cryomyces minteri</name>
    <dbReference type="NCBI Taxonomy" id="331657"/>
    <lineage>
        <taxon>Eukaryota</taxon>
        <taxon>Fungi</taxon>
        <taxon>Dikarya</taxon>
        <taxon>Ascomycota</taxon>
        <taxon>Pezizomycotina</taxon>
        <taxon>Dothideomycetes</taxon>
        <taxon>Dothideomycetes incertae sedis</taxon>
        <taxon>Cryomyces</taxon>
    </lineage>
</organism>
<dbReference type="EMBL" id="NAJN01000162">
    <property type="protein sequence ID" value="TKA77984.1"/>
    <property type="molecule type" value="Genomic_DNA"/>
</dbReference>
<feature type="region of interest" description="Disordered" evidence="1">
    <location>
        <begin position="98"/>
        <end position="120"/>
    </location>
</feature>
<sequence>MNEPPSTRRRADTLDSLTVPSPPESTPATTSLASAANTTPDLDVVADKLTDNPTEREIGFPTWVPHNTPINTPTSTTSTNELRATLFNLPAIDETLEQLPPPATSISSDEPSDLSVSDDEGEQDYIPIKLGSPRIAPLLLPLNQSSLLLVESASDTMASTTHNNAVTEHSDLATEAELMVTRGLAHLAVLAHADYQRDPTKTAKQHYHARVDDILSKQEHGLLTTAVSAQAFDQLRGLVVDMNATLGELMGARINLGKDVESMKKEIAELKGALKEKAEKKTKA</sequence>
<reference evidence="2 3" key="1">
    <citation type="submission" date="2017-03" db="EMBL/GenBank/DDBJ databases">
        <title>Genomes of endolithic fungi from Antarctica.</title>
        <authorList>
            <person name="Coleine C."/>
            <person name="Masonjones S."/>
            <person name="Stajich J.E."/>
        </authorList>
    </citation>
    <scope>NUCLEOTIDE SEQUENCE [LARGE SCALE GENOMIC DNA]</scope>
    <source>
        <strain evidence="2 3">CCFEE 5187</strain>
    </source>
</reference>